<dbReference type="PROSITE" id="PS50922">
    <property type="entry name" value="TLC"/>
    <property type="match status" value="1"/>
</dbReference>
<evidence type="ECO:0000256" key="2">
    <source>
        <dbReference type="ARBA" id="ARBA00022692"/>
    </source>
</evidence>
<dbReference type="PANTHER" id="PTHR13439">
    <property type="entry name" value="CT120 PROTEIN"/>
    <property type="match status" value="1"/>
</dbReference>
<comment type="subcellular location">
    <subcellularLocation>
        <location evidence="1">Membrane</location>
        <topology evidence="1">Multi-pass membrane protein</topology>
    </subcellularLocation>
</comment>
<evidence type="ECO:0000256" key="1">
    <source>
        <dbReference type="ARBA" id="ARBA00004141"/>
    </source>
</evidence>
<keyword evidence="9" id="KW-1185">Reference proteome</keyword>
<organism evidence="8 9">
    <name type="scientific">Basidiobolus meristosporus CBS 931.73</name>
    <dbReference type="NCBI Taxonomy" id="1314790"/>
    <lineage>
        <taxon>Eukaryota</taxon>
        <taxon>Fungi</taxon>
        <taxon>Fungi incertae sedis</taxon>
        <taxon>Zoopagomycota</taxon>
        <taxon>Entomophthoromycotina</taxon>
        <taxon>Basidiobolomycetes</taxon>
        <taxon>Basidiobolales</taxon>
        <taxon>Basidiobolaceae</taxon>
        <taxon>Basidiobolus</taxon>
    </lineage>
</organism>
<name>A0A1Y1XUQ5_9FUNG</name>
<reference evidence="8 9" key="1">
    <citation type="submission" date="2016-07" db="EMBL/GenBank/DDBJ databases">
        <title>Pervasive Adenine N6-methylation of Active Genes in Fungi.</title>
        <authorList>
            <consortium name="DOE Joint Genome Institute"/>
            <person name="Mondo S.J."/>
            <person name="Dannebaum R.O."/>
            <person name="Kuo R.C."/>
            <person name="Labutti K."/>
            <person name="Haridas S."/>
            <person name="Kuo A."/>
            <person name="Salamov A."/>
            <person name="Ahrendt S.R."/>
            <person name="Lipzen A."/>
            <person name="Sullivan W."/>
            <person name="Andreopoulos W.B."/>
            <person name="Clum A."/>
            <person name="Lindquist E."/>
            <person name="Daum C."/>
            <person name="Ramamoorthy G.K."/>
            <person name="Gryganskyi A."/>
            <person name="Culley D."/>
            <person name="Magnuson J.K."/>
            <person name="James T.Y."/>
            <person name="O'Malley M.A."/>
            <person name="Stajich J.E."/>
            <person name="Spatafora J.W."/>
            <person name="Visel A."/>
            <person name="Grigoriev I.V."/>
        </authorList>
    </citation>
    <scope>NUCLEOTIDE SEQUENCE [LARGE SCALE GENOMIC DNA]</scope>
    <source>
        <strain evidence="8 9">CBS 931.73</strain>
    </source>
</reference>
<gene>
    <name evidence="8" type="ORF">K493DRAFT_233298</name>
</gene>
<evidence type="ECO:0000313" key="9">
    <source>
        <dbReference type="Proteomes" id="UP000193498"/>
    </source>
</evidence>
<dbReference type="FunCoup" id="A0A1Y1XUQ5">
    <property type="interactions" value="294"/>
</dbReference>
<dbReference type="InterPro" id="IPR050846">
    <property type="entry name" value="TLCD"/>
</dbReference>
<keyword evidence="4 5" id="KW-0472">Membrane</keyword>
<comment type="caution">
    <text evidence="8">The sequence shown here is derived from an EMBL/GenBank/DDBJ whole genome shotgun (WGS) entry which is preliminary data.</text>
</comment>
<accession>A0A1Y1XUQ5</accession>
<evidence type="ECO:0000256" key="3">
    <source>
        <dbReference type="ARBA" id="ARBA00022989"/>
    </source>
</evidence>
<dbReference type="GO" id="GO:0005783">
    <property type="term" value="C:endoplasmic reticulum"/>
    <property type="evidence" value="ECO:0007669"/>
    <property type="project" value="TreeGrafter"/>
</dbReference>
<dbReference type="EMBL" id="MCFE01000441">
    <property type="protein sequence ID" value="ORX89507.1"/>
    <property type="molecule type" value="Genomic_DNA"/>
</dbReference>
<evidence type="ECO:0000256" key="4">
    <source>
        <dbReference type="ARBA" id="ARBA00023136"/>
    </source>
</evidence>
<dbReference type="OrthoDB" id="10266980at2759"/>
<feature type="transmembrane region" description="Helical" evidence="6">
    <location>
        <begin position="194"/>
        <end position="214"/>
    </location>
</feature>
<evidence type="ECO:0000313" key="8">
    <source>
        <dbReference type="EMBL" id="ORX89507.1"/>
    </source>
</evidence>
<dbReference type="GO" id="GO:0055088">
    <property type="term" value="P:lipid homeostasis"/>
    <property type="evidence" value="ECO:0007669"/>
    <property type="project" value="TreeGrafter"/>
</dbReference>
<feature type="domain" description="TLC" evidence="7">
    <location>
        <begin position="58"/>
        <end position="265"/>
    </location>
</feature>
<feature type="transmembrane region" description="Helical" evidence="6">
    <location>
        <begin position="158"/>
        <end position="182"/>
    </location>
</feature>
<dbReference type="SMART" id="SM00724">
    <property type="entry name" value="TLC"/>
    <property type="match status" value="1"/>
</dbReference>
<sequence length="276" mass="31938">MEPLSTSEGFFAAIGLSKLVNYWHVMVLTTVACQLIASFSRLASPILFPKTYGNLKGVKRLSWDMHVVSLVNCIVVSVLATPMHWNHSLPQDKLFGYNDQVGLLHSIASGYFLWDAFHHIKYVKDFGIGFAFHGVASLFLGVYSFVNTLTSFCIFRPFIMYYGCSFLMFELSTPFLNFHWFMDKLGYTGSMAQIVNGVILVIVFFFARLVWGFWTMYDLIVTVIPRLDQIPWYVTLFFGMAFTCLNLLNIYWFRKMILSVRARFLLNDKFNKNKRE</sequence>
<dbReference type="GO" id="GO:0016020">
    <property type="term" value="C:membrane"/>
    <property type="evidence" value="ECO:0007669"/>
    <property type="project" value="UniProtKB-SubCell"/>
</dbReference>
<dbReference type="Pfam" id="PF03798">
    <property type="entry name" value="TRAM_LAG1_CLN8"/>
    <property type="match status" value="1"/>
</dbReference>
<dbReference type="InParanoid" id="A0A1Y1XUQ5"/>
<keyword evidence="2 5" id="KW-0812">Transmembrane</keyword>
<dbReference type="Proteomes" id="UP000193498">
    <property type="component" value="Unassembled WGS sequence"/>
</dbReference>
<dbReference type="InterPro" id="IPR006634">
    <property type="entry name" value="TLC-dom"/>
</dbReference>
<feature type="transmembrane region" description="Helical" evidence="6">
    <location>
        <begin position="20"/>
        <end position="42"/>
    </location>
</feature>
<keyword evidence="3 6" id="KW-1133">Transmembrane helix</keyword>
<feature type="transmembrane region" description="Helical" evidence="6">
    <location>
        <begin position="63"/>
        <end position="85"/>
    </location>
</feature>
<proteinExistence type="predicted"/>
<protein>
    <submittedName>
        <fullName evidence="8">DUF887-domain-containing protein</fullName>
    </submittedName>
</protein>
<feature type="transmembrane region" description="Helical" evidence="6">
    <location>
        <begin position="126"/>
        <end position="146"/>
    </location>
</feature>
<dbReference type="AlphaFoldDB" id="A0A1Y1XUQ5"/>
<evidence type="ECO:0000259" key="7">
    <source>
        <dbReference type="PROSITE" id="PS50922"/>
    </source>
</evidence>
<dbReference type="PANTHER" id="PTHR13439:SF0">
    <property type="entry name" value="TOPOISOMERASE I DAMAGE AFFECTED PROTEIN 4"/>
    <property type="match status" value="1"/>
</dbReference>
<evidence type="ECO:0000256" key="6">
    <source>
        <dbReference type="SAM" id="Phobius"/>
    </source>
</evidence>
<feature type="transmembrane region" description="Helical" evidence="6">
    <location>
        <begin position="230"/>
        <end position="253"/>
    </location>
</feature>
<dbReference type="STRING" id="1314790.A0A1Y1XUQ5"/>
<feature type="transmembrane region" description="Helical" evidence="6">
    <location>
        <begin position="97"/>
        <end position="114"/>
    </location>
</feature>
<evidence type="ECO:0000256" key="5">
    <source>
        <dbReference type="PROSITE-ProRule" id="PRU00205"/>
    </source>
</evidence>